<feature type="chain" id="PRO_5045406806" evidence="1">
    <location>
        <begin position="28"/>
        <end position="341"/>
    </location>
</feature>
<dbReference type="InterPro" id="IPR037175">
    <property type="entry name" value="KFase_sf"/>
</dbReference>
<dbReference type="EMBL" id="JAPKNA010000001">
    <property type="protein sequence ID" value="MCX5463293.1"/>
    <property type="molecule type" value="Genomic_DNA"/>
</dbReference>
<comment type="caution">
    <text evidence="2">The sequence shown here is derived from an EMBL/GenBank/DDBJ whole genome shotgun (WGS) entry which is preliminary data.</text>
</comment>
<protein>
    <submittedName>
        <fullName evidence="2">Cyclase family protein</fullName>
    </submittedName>
</protein>
<organism evidence="2 3">
    <name type="scientific">Alcaligenes parafaecalis</name>
    <dbReference type="NCBI Taxonomy" id="171260"/>
    <lineage>
        <taxon>Bacteria</taxon>
        <taxon>Pseudomonadati</taxon>
        <taxon>Pseudomonadota</taxon>
        <taxon>Betaproteobacteria</taxon>
        <taxon>Burkholderiales</taxon>
        <taxon>Alcaligenaceae</taxon>
        <taxon>Alcaligenes</taxon>
    </lineage>
</organism>
<dbReference type="SUPFAM" id="SSF102198">
    <property type="entry name" value="Putative cyclase"/>
    <property type="match status" value="1"/>
</dbReference>
<gene>
    <name evidence="2" type="ORF">OSH09_03790</name>
</gene>
<keyword evidence="1" id="KW-0732">Signal</keyword>
<dbReference type="Pfam" id="PF04199">
    <property type="entry name" value="Cyclase"/>
    <property type="match status" value="1"/>
</dbReference>
<evidence type="ECO:0000313" key="2">
    <source>
        <dbReference type="EMBL" id="MCX5463293.1"/>
    </source>
</evidence>
<name>A0ABT3VII8_9BURK</name>
<dbReference type="RefSeq" id="WP_266120205.1">
    <property type="nucleotide sequence ID" value="NZ_JAPKNA010000001.1"/>
</dbReference>
<evidence type="ECO:0000313" key="3">
    <source>
        <dbReference type="Proteomes" id="UP001209916"/>
    </source>
</evidence>
<dbReference type="Gene3D" id="3.50.30.50">
    <property type="entry name" value="Putative cyclase"/>
    <property type="match status" value="1"/>
</dbReference>
<reference evidence="2 3" key="1">
    <citation type="submission" date="2022-11" db="EMBL/GenBank/DDBJ databases">
        <title>Biodiversity and phylogenetic relationships of bacteria.</title>
        <authorList>
            <person name="Machado R.A.R."/>
            <person name="Bhat A."/>
            <person name="Loulou A."/>
            <person name="Kallel S."/>
        </authorList>
    </citation>
    <scope>NUCLEOTIDE SEQUENCE [LARGE SCALE GENOMIC DNA]</scope>
    <source>
        <strain evidence="2 3">DSM 13975</strain>
    </source>
</reference>
<feature type="signal peptide" evidence="1">
    <location>
        <begin position="1"/>
        <end position="27"/>
    </location>
</feature>
<dbReference type="Proteomes" id="UP001209916">
    <property type="component" value="Unassembled WGS sequence"/>
</dbReference>
<accession>A0ABT3VII8</accession>
<sequence>MSIRFSHRLLGLLLVGASSLSVSLAHSVPQTSAAPSLSGQEVGISPWGPDDEIGRLNLITPASRAAILSRLDGSKVYDLATDYYLGMPSWQDAGDPHYQFWMTHTPRGTEIDDPMGVGKDMNTVRSYTGTAFSMYSHTGTHIDALNHFGIHGEIWNGFKADEHLGDRGWNRTGIEKFPPLIARGVLIDVAAAKGVEMLPDQYRITRQDLKDALARQKTVLKEGDIVLIRTGRMKLFNDPKAYMNAPPGMGLDAARYLVEEGGAMIVGADNLSFETFPSEVQDDYVPLHTYLLAQQGAPIIELIALDELSKDKVYEFAFIGGPLKIRGGDAAPLRPVAIPLR</sequence>
<keyword evidence="3" id="KW-1185">Reference proteome</keyword>
<proteinExistence type="predicted"/>
<dbReference type="PANTHER" id="PTHR34861">
    <property type="match status" value="1"/>
</dbReference>
<dbReference type="PANTHER" id="PTHR34861:SF10">
    <property type="entry name" value="CYCLASE"/>
    <property type="match status" value="1"/>
</dbReference>
<evidence type="ECO:0000256" key="1">
    <source>
        <dbReference type="SAM" id="SignalP"/>
    </source>
</evidence>
<dbReference type="InterPro" id="IPR007325">
    <property type="entry name" value="KFase/CYL"/>
</dbReference>